<dbReference type="GO" id="GO:0005663">
    <property type="term" value="C:DNA replication factor C complex"/>
    <property type="evidence" value="ECO:0007669"/>
    <property type="project" value="TreeGrafter"/>
</dbReference>
<accession>A0A6P6RSM2</accession>
<name>A0A6P6RSM2_9EIME</name>
<dbReference type="SUPFAM" id="SSF48019">
    <property type="entry name" value="post-AAA+ oligomerization domain-like"/>
    <property type="match status" value="1"/>
</dbReference>
<dbReference type="InterPro" id="IPR050238">
    <property type="entry name" value="DNA_Rep/Repair_Clamp_Loader"/>
</dbReference>
<dbReference type="InterPro" id="IPR008921">
    <property type="entry name" value="DNA_pol3_clamp-load_cplx_C"/>
</dbReference>
<feature type="domain" description="AAA+ ATPase" evidence="2">
    <location>
        <begin position="33"/>
        <end position="191"/>
    </location>
</feature>
<dbReference type="SUPFAM" id="SSF52540">
    <property type="entry name" value="P-loop containing nucleoside triphosphate hydrolases"/>
    <property type="match status" value="1"/>
</dbReference>
<dbReference type="Proteomes" id="UP000515125">
    <property type="component" value="Unplaced"/>
</dbReference>
<evidence type="ECO:0000259" key="2">
    <source>
        <dbReference type="SMART" id="SM00382"/>
    </source>
</evidence>
<dbReference type="InterPro" id="IPR003593">
    <property type="entry name" value="AAA+_ATPase"/>
</dbReference>
<keyword evidence="1" id="KW-0235">DNA replication</keyword>
<dbReference type="PANTHER" id="PTHR11669">
    <property type="entry name" value="REPLICATION FACTOR C / DNA POLYMERASE III GAMMA-TAU SUBUNIT"/>
    <property type="match status" value="1"/>
</dbReference>
<sequence length="416" mass="45224">MLWVDKHAPRRLGDLDCHKDLTPLLRSLAANDSLPHLLFYGPSGAGKKTRALALLREIFGDEVDKVRVETFVEKESNAEATVCQSSCHVILSCTEFGLRDRVIVQGIIRSLVDAAPQAALASSFFSTAKKQKRFKVVVLQDADLLSEGAQHALRRSLETHVSSLKFLLLASNPTRITGPLKSRCLGIRVPLPPTKEVISVLHKTAITEETPAELIPEDMLQQVTLHSGRNLRRALLSLQCILTQNFAAAAGAVASSQLQQLVMYGHPSCPFPAPWEAVADEIAAKIAKAPSVRTLQECRGCFYELLAALIPADLVLLRIVRSLFFIKPGALPSDSSLILSKTNASVGAAEAASAAAKYQQHRSRRLLLLEVVGDAALAAQGLRRGSKPIFHLEAFAASAMRRFKAFSEAEALKHKP</sequence>
<dbReference type="Gene3D" id="1.10.8.60">
    <property type="match status" value="1"/>
</dbReference>
<dbReference type="CDD" id="cd00009">
    <property type="entry name" value="AAA"/>
    <property type="match status" value="1"/>
</dbReference>
<reference evidence="4" key="1">
    <citation type="submission" date="2025-08" db="UniProtKB">
        <authorList>
            <consortium name="RefSeq"/>
        </authorList>
    </citation>
    <scope>IDENTIFICATION</scope>
</reference>
<dbReference type="GeneID" id="34622209"/>
<protein>
    <submittedName>
        <fullName evidence="4">Replication factor C subunit 3</fullName>
    </submittedName>
</protein>
<keyword evidence="3" id="KW-1185">Reference proteome</keyword>
<dbReference type="InterPro" id="IPR027417">
    <property type="entry name" value="P-loop_NTPase"/>
</dbReference>
<dbReference type="Pfam" id="PF22534">
    <property type="entry name" value="RFC_C"/>
    <property type="match status" value="1"/>
</dbReference>
<dbReference type="SMART" id="SM00382">
    <property type="entry name" value="AAA"/>
    <property type="match status" value="1"/>
</dbReference>
<dbReference type="RefSeq" id="XP_026190813.1">
    <property type="nucleotide sequence ID" value="XM_026335028.1"/>
</dbReference>
<organism evidence="3 4">
    <name type="scientific">Cyclospora cayetanensis</name>
    <dbReference type="NCBI Taxonomy" id="88456"/>
    <lineage>
        <taxon>Eukaryota</taxon>
        <taxon>Sar</taxon>
        <taxon>Alveolata</taxon>
        <taxon>Apicomplexa</taxon>
        <taxon>Conoidasida</taxon>
        <taxon>Coccidia</taxon>
        <taxon>Eucoccidiorida</taxon>
        <taxon>Eimeriorina</taxon>
        <taxon>Eimeriidae</taxon>
        <taxon>Cyclospora</taxon>
    </lineage>
</organism>
<evidence type="ECO:0000256" key="1">
    <source>
        <dbReference type="ARBA" id="ARBA00022705"/>
    </source>
</evidence>
<evidence type="ECO:0000313" key="4">
    <source>
        <dbReference type="RefSeq" id="XP_026190813.1"/>
    </source>
</evidence>
<gene>
    <name evidence="4" type="primary">LOC34622209</name>
</gene>
<dbReference type="GO" id="GO:0006281">
    <property type="term" value="P:DNA repair"/>
    <property type="evidence" value="ECO:0007669"/>
    <property type="project" value="TreeGrafter"/>
</dbReference>
<dbReference type="Gene3D" id="3.40.50.300">
    <property type="entry name" value="P-loop containing nucleotide triphosphate hydrolases"/>
    <property type="match status" value="1"/>
</dbReference>
<proteinExistence type="predicted"/>
<dbReference type="PANTHER" id="PTHR11669:SF1">
    <property type="entry name" value="REPLICATION FACTOR C SUBUNIT 3"/>
    <property type="match status" value="1"/>
</dbReference>
<dbReference type="GO" id="GO:0005634">
    <property type="term" value="C:nucleus"/>
    <property type="evidence" value="ECO:0007669"/>
    <property type="project" value="TreeGrafter"/>
</dbReference>
<dbReference type="Pfam" id="PF13177">
    <property type="entry name" value="DNA_pol3_delta2"/>
    <property type="match status" value="1"/>
</dbReference>
<dbReference type="Gene3D" id="1.20.272.10">
    <property type="match status" value="1"/>
</dbReference>
<evidence type="ECO:0000313" key="3">
    <source>
        <dbReference type="Proteomes" id="UP000515125"/>
    </source>
</evidence>
<dbReference type="GO" id="GO:0006261">
    <property type="term" value="P:DNA-templated DNA replication"/>
    <property type="evidence" value="ECO:0007669"/>
    <property type="project" value="TreeGrafter"/>
</dbReference>
<dbReference type="OrthoDB" id="354356at2759"/>
<dbReference type="GO" id="GO:0003677">
    <property type="term" value="F:DNA binding"/>
    <property type="evidence" value="ECO:0007669"/>
    <property type="project" value="InterPro"/>
</dbReference>
<dbReference type="GO" id="GO:0003689">
    <property type="term" value="F:DNA clamp loader activity"/>
    <property type="evidence" value="ECO:0007669"/>
    <property type="project" value="TreeGrafter"/>
</dbReference>
<dbReference type="AlphaFoldDB" id="A0A6P6RSM2"/>